<dbReference type="EMBL" id="GBXM01082637">
    <property type="protein sequence ID" value="JAH25940.1"/>
    <property type="molecule type" value="Transcribed_RNA"/>
</dbReference>
<name>A0A0E9RBT2_ANGAN</name>
<protein>
    <submittedName>
        <fullName evidence="1">Uncharacterized protein</fullName>
    </submittedName>
</protein>
<evidence type="ECO:0000313" key="1">
    <source>
        <dbReference type="EMBL" id="JAH25940.1"/>
    </source>
</evidence>
<organism evidence="1">
    <name type="scientific">Anguilla anguilla</name>
    <name type="common">European freshwater eel</name>
    <name type="synonym">Muraena anguilla</name>
    <dbReference type="NCBI Taxonomy" id="7936"/>
    <lineage>
        <taxon>Eukaryota</taxon>
        <taxon>Metazoa</taxon>
        <taxon>Chordata</taxon>
        <taxon>Craniata</taxon>
        <taxon>Vertebrata</taxon>
        <taxon>Euteleostomi</taxon>
        <taxon>Actinopterygii</taxon>
        <taxon>Neopterygii</taxon>
        <taxon>Teleostei</taxon>
        <taxon>Anguilliformes</taxon>
        <taxon>Anguillidae</taxon>
        <taxon>Anguilla</taxon>
    </lineage>
</organism>
<reference evidence="1" key="2">
    <citation type="journal article" date="2015" name="Fish Shellfish Immunol.">
        <title>Early steps in the European eel (Anguilla anguilla)-Vibrio vulnificus interaction in the gills: Role of the RtxA13 toxin.</title>
        <authorList>
            <person name="Callol A."/>
            <person name="Pajuelo D."/>
            <person name="Ebbesson L."/>
            <person name="Teles M."/>
            <person name="MacKenzie S."/>
            <person name="Amaro C."/>
        </authorList>
    </citation>
    <scope>NUCLEOTIDE SEQUENCE</scope>
</reference>
<proteinExistence type="predicted"/>
<reference evidence="1" key="1">
    <citation type="submission" date="2014-11" db="EMBL/GenBank/DDBJ databases">
        <authorList>
            <person name="Amaro Gonzalez C."/>
        </authorList>
    </citation>
    <scope>NUCLEOTIDE SEQUENCE</scope>
</reference>
<dbReference type="AlphaFoldDB" id="A0A0E9RBT2"/>
<accession>A0A0E9RBT2</accession>
<sequence>MSIYRKFTPKLSDLIHPLLN</sequence>